<gene>
    <name evidence="2" type="ORF">KBB96_07260</name>
</gene>
<protein>
    <recommendedName>
        <fullName evidence="1">Glycoside hydrolase family 2 catalytic domain-containing protein</fullName>
    </recommendedName>
</protein>
<evidence type="ECO:0000313" key="3">
    <source>
        <dbReference type="Proteomes" id="UP000676169"/>
    </source>
</evidence>
<evidence type="ECO:0000313" key="2">
    <source>
        <dbReference type="EMBL" id="QUE52684.1"/>
    </source>
</evidence>
<reference evidence="2" key="1">
    <citation type="submission" date="2021-04" db="EMBL/GenBank/DDBJ databases">
        <title>Luteolibacter sp. 32A isolated from the skin of an Anderson's salamander (Ambystoma andersonii).</title>
        <authorList>
            <person name="Spergser J."/>
            <person name="Busse H.-J."/>
        </authorList>
    </citation>
    <scope>NUCLEOTIDE SEQUENCE</scope>
    <source>
        <strain evidence="2">32A</strain>
    </source>
</reference>
<dbReference type="KEGG" id="lamb:KBB96_07260"/>
<dbReference type="EMBL" id="CP073100">
    <property type="protein sequence ID" value="QUE52684.1"/>
    <property type="molecule type" value="Genomic_DNA"/>
</dbReference>
<sequence>MKRLIHSLRPCVAATAFVFGLALAAVLRGEVVYDQGTSAIGGKPFLVKGVYGVGMEEMGKVAGYGFNVVQNYGFSGWTDEQVADYLKQAQNRKLKVLFHLGVNKLTPDVVDPVRRRVGKFKDHPALYAWYLADEPSVAKYKPEDLAALYQWIKKTDPAHPVFSSNWELNNFKDACDVDMPQFYHGPPSRLRNGPLPQRQSIYEKNGVPWIAIANTHDALEFSLPVPPDAECLSPAYLMKNEGAAKHLPDADPGKIRTKIKAIQTHLANPPYKTLPAFPDTPEKVRGQAFAMMAHGSNGIFYWLYQPEDSINEQYGYYTIFTRPALRDALKSTLAELDTLWPRICAPAKNSTTWYDKETKDVFCWFRRETTRITLMLVNESTATHNVNTPIPSLERYPVLHATVSGENRRVKIENGILKDQFSGNQTHIYLIDPQ</sequence>
<organism evidence="2 3">
    <name type="scientific">Luteolibacter ambystomatis</name>
    <dbReference type="NCBI Taxonomy" id="2824561"/>
    <lineage>
        <taxon>Bacteria</taxon>
        <taxon>Pseudomonadati</taxon>
        <taxon>Verrucomicrobiota</taxon>
        <taxon>Verrucomicrobiia</taxon>
        <taxon>Verrucomicrobiales</taxon>
        <taxon>Verrucomicrobiaceae</taxon>
        <taxon>Luteolibacter</taxon>
    </lineage>
</organism>
<keyword evidence="3" id="KW-1185">Reference proteome</keyword>
<dbReference type="GO" id="GO:0004553">
    <property type="term" value="F:hydrolase activity, hydrolyzing O-glycosyl compounds"/>
    <property type="evidence" value="ECO:0007669"/>
    <property type="project" value="InterPro"/>
</dbReference>
<dbReference type="InterPro" id="IPR006103">
    <property type="entry name" value="Glyco_hydro_2_cat"/>
</dbReference>
<dbReference type="RefSeq" id="WP_211633946.1">
    <property type="nucleotide sequence ID" value="NZ_CP073100.1"/>
</dbReference>
<dbReference type="Pfam" id="PF02836">
    <property type="entry name" value="Glyco_hydro_2_C"/>
    <property type="match status" value="1"/>
</dbReference>
<dbReference type="Gene3D" id="3.20.20.80">
    <property type="entry name" value="Glycosidases"/>
    <property type="match status" value="1"/>
</dbReference>
<dbReference type="AlphaFoldDB" id="A0A975J2B4"/>
<dbReference type="Proteomes" id="UP000676169">
    <property type="component" value="Chromosome"/>
</dbReference>
<evidence type="ECO:0000259" key="1">
    <source>
        <dbReference type="Pfam" id="PF02836"/>
    </source>
</evidence>
<dbReference type="GO" id="GO:0005975">
    <property type="term" value="P:carbohydrate metabolic process"/>
    <property type="evidence" value="ECO:0007669"/>
    <property type="project" value="InterPro"/>
</dbReference>
<dbReference type="SUPFAM" id="SSF51445">
    <property type="entry name" value="(Trans)glycosidases"/>
    <property type="match status" value="1"/>
</dbReference>
<accession>A0A975J2B4</accession>
<name>A0A975J2B4_9BACT</name>
<dbReference type="InterPro" id="IPR017853">
    <property type="entry name" value="GH"/>
</dbReference>
<feature type="domain" description="Glycoside hydrolase family 2 catalytic" evidence="1">
    <location>
        <begin position="104"/>
        <end position="176"/>
    </location>
</feature>
<proteinExistence type="predicted"/>